<keyword evidence="10" id="KW-1185">Reference proteome</keyword>
<keyword evidence="5 6" id="KW-0472">Membrane</keyword>
<dbReference type="PANTHER" id="PTHR32309">
    <property type="entry name" value="TYROSINE-PROTEIN KINASE"/>
    <property type="match status" value="1"/>
</dbReference>
<dbReference type="Gene3D" id="3.40.50.300">
    <property type="entry name" value="P-loop containing nucleotide triphosphate hydrolases"/>
    <property type="match status" value="1"/>
</dbReference>
<dbReference type="Pfam" id="PF02706">
    <property type="entry name" value="Wzz"/>
    <property type="match status" value="1"/>
</dbReference>
<keyword evidence="3 6" id="KW-0812">Transmembrane</keyword>
<dbReference type="EMBL" id="JXRA01000006">
    <property type="protein sequence ID" value="KIO78779.1"/>
    <property type="molecule type" value="Genomic_DNA"/>
</dbReference>
<dbReference type="OrthoDB" id="972983at2"/>
<feature type="transmembrane region" description="Helical" evidence="6">
    <location>
        <begin position="12"/>
        <end position="31"/>
    </location>
</feature>
<evidence type="ECO:0000256" key="2">
    <source>
        <dbReference type="ARBA" id="ARBA00022475"/>
    </source>
</evidence>
<dbReference type="GO" id="GO:0005886">
    <property type="term" value="C:plasma membrane"/>
    <property type="evidence" value="ECO:0007669"/>
    <property type="project" value="UniProtKB-SubCell"/>
</dbReference>
<dbReference type="GO" id="GO:0004713">
    <property type="term" value="F:protein tyrosine kinase activity"/>
    <property type="evidence" value="ECO:0007669"/>
    <property type="project" value="TreeGrafter"/>
</dbReference>
<dbReference type="SUPFAM" id="SSF52540">
    <property type="entry name" value="P-loop containing nucleoside triphosphate hydrolases"/>
    <property type="match status" value="1"/>
</dbReference>
<feature type="domain" description="Polysaccharide chain length determinant N-terminal" evidence="8">
    <location>
        <begin position="1"/>
        <end position="89"/>
    </location>
</feature>
<dbReference type="InterPro" id="IPR027417">
    <property type="entry name" value="P-loop_NTPase"/>
</dbReference>
<dbReference type="STRING" id="1503925.TH53_01425"/>
<name>A0A0D0G1W9_9SPHI</name>
<evidence type="ECO:0000313" key="9">
    <source>
        <dbReference type="EMBL" id="KIO78779.1"/>
    </source>
</evidence>
<evidence type="ECO:0000313" key="10">
    <source>
        <dbReference type="Proteomes" id="UP000032049"/>
    </source>
</evidence>
<comment type="caution">
    <text evidence="9">The sequence shown here is derived from an EMBL/GenBank/DDBJ whole genome shotgun (WGS) entry which is preliminary data.</text>
</comment>
<dbReference type="Pfam" id="PF01656">
    <property type="entry name" value="CbiA"/>
    <property type="match status" value="1"/>
</dbReference>
<organism evidence="9 10">
    <name type="scientific">Pedobacter lusitanus</name>
    <dbReference type="NCBI Taxonomy" id="1503925"/>
    <lineage>
        <taxon>Bacteria</taxon>
        <taxon>Pseudomonadati</taxon>
        <taxon>Bacteroidota</taxon>
        <taxon>Sphingobacteriia</taxon>
        <taxon>Sphingobacteriales</taxon>
        <taxon>Sphingobacteriaceae</taxon>
        <taxon>Pedobacter</taxon>
    </lineage>
</organism>
<proteinExistence type="predicted"/>
<evidence type="ECO:0000256" key="1">
    <source>
        <dbReference type="ARBA" id="ARBA00004651"/>
    </source>
</evidence>
<evidence type="ECO:0000259" key="7">
    <source>
        <dbReference type="Pfam" id="PF01656"/>
    </source>
</evidence>
<reference evidence="9 10" key="1">
    <citation type="submission" date="2015-01" db="EMBL/GenBank/DDBJ databases">
        <title>Draft genome sequence of Pedobacter sp. NL19 isolated from sludge of an effluent treatment pond in an abandoned uranium mine.</title>
        <authorList>
            <person name="Santos T."/>
            <person name="Caetano T."/>
            <person name="Covas C."/>
            <person name="Cruz A."/>
            <person name="Mendo S."/>
        </authorList>
    </citation>
    <scope>NUCLEOTIDE SEQUENCE [LARGE SCALE GENOMIC DNA]</scope>
    <source>
        <strain evidence="9 10">NL19</strain>
    </source>
</reference>
<evidence type="ECO:0000256" key="4">
    <source>
        <dbReference type="ARBA" id="ARBA00022989"/>
    </source>
</evidence>
<keyword evidence="4 6" id="KW-1133">Transmembrane helix</keyword>
<evidence type="ECO:0000259" key="8">
    <source>
        <dbReference type="Pfam" id="PF02706"/>
    </source>
</evidence>
<dbReference type="Proteomes" id="UP000032049">
    <property type="component" value="Unassembled WGS sequence"/>
</dbReference>
<evidence type="ECO:0000256" key="6">
    <source>
        <dbReference type="SAM" id="Phobius"/>
    </source>
</evidence>
<evidence type="ECO:0000256" key="3">
    <source>
        <dbReference type="ARBA" id="ARBA00022692"/>
    </source>
</evidence>
<sequence>MDIQRFLKLLKKYIWILVLVPVVAAVITYFLSKNIPKEYKSQVQISTGLVDQSKQLSSQTQNDYFKTSQQFSNIIEKMKMRKIMSILSYNLIIHDLENPKATFRKYSKKLDSLSAPQKAEVLGIYQQKLAQKVPITVYDNKGKYKLYDILQGMGYGEAALNKKLMIYRPDNSDFVNIDFTSENPQLSAYLVNTLATEFISNYSIDVYNNQNNSIAVLDSLLKKKEKDMNAKNGALKSFKMKNGVLNLNEQAATVYSQISQYEERKAQAIRDIQANQGALAAINSKLKGVGDPYMGGTVIEDNNAILNLKSELKIANDRYIDGSFKQSDKRKVDSLQNLLSRQSARNSDKNVVDPQVAKQGLVQQRINLDISTGQIKNTINSIDKQLAKLKGQYNTMVPFDAGIQNYERDADIATKDYMAALERTNQSRTEQNTGLKLQVAQIGLPGSAEASKTLVYVALSGIATFAVCFSGLVLLFLTDHSINTIHQLEAATKMRVLGSLNYVPEKNIDIKSIWNDTKNNNYTIHKDLLRSLRFEIGDLLAADDSRVLGITSLGAGEGKTFLASNLAYAYAMTGKKVLLIGGDQVAPVLSDSKQLQISQNFETFLVKREIQIDDMITRLNKIDETRSLLEIQSERNLRAGFDVLKKQFDIIIIDVNSLLNINLAKEWLSFTEKNLAVFEAGKTLTDSDKDLVTFLKKQPGFMGWVINKIKLTGIEG</sequence>
<dbReference type="RefSeq" id="WP_041877657.1">
    <property type="nucleotide sequence ID" value="NZ_CP157278.1"/>
</dbReference>
<protein>
    <submittedName>
        <fullName evidence="9">Lipopolysaccharide biosynthesis protein</fullName>
    </submittedName>
</protein>
<accession>A0A0D0G1W9</accession>
<dbReference type="PANTHER" id="PTHR32309:SF13">
    <property type="entry name" value="FERRIC ENTEROBACTIN TRANSPORT PROTEIN FEPE"/>
    <property type="match status" value="1"/>
</dbReference>
<comment type="subcellular location">
    <subcellularLocation>
        <location evidence="1">Cell membrane</location>
        <topology evidence="1">Multi-pass membrane protein</topology>
    </subcellularLocation>
</comment>
<dbReference type="InterPro" id="IPR050445">
    <property type="entry name" value="Bact_polysacc_biosynth/exp"/>
</dbReference>
<keyword evidence="2" id="KW-1003">Cell membrane</keyword>
<gene>
    <name evidence="9" type="ORF">TH53_01425</name>
</gene>
<feature type="domain" description="CobQ/CobB/MinD/ParA nucleotide binding" evidence="7">
    <location>
        <begin position="550"/>
        <end position="709"/>
    </location>
</feature>
<dbReference type="InterPro" id="IPR003856">
    <property type="entry name" value="LPS_length_determ_N"/>
</dbReference>
<evidence type="ECO:0000256" key="5">
    <source>
        <dbReference type="ARBA" id="ARBA00023136"/>
    </source>
</evidence>
<dbReference type="InterPro" id="IPR002586">
    <property type="entry name" value="CobQ/CobB/MinD/ParA_Nub-bd_dom"/>
</dbReference>
<dbReference type="AlphaFoldDB" id="A0A0D0G1W9"/>
<feature type="transmembrane region" description="Helical" evidence="6">
    <location>
        <begin position="454"/>
        <end position="477"/>
    </location>
</feature>